<dbReference type="InterPro" id="IPR001279">
    <property type="entry name" value="Metallo-B-lactamas"/>
</dbReference>
<accession>A0A2S6NGG8</accession>
<evidence type="ECO:0000313" key="7">
    <source>
        <dbReference type="EMBL" id="PPQ33745.1"/>
    </source>
</evidence>
<keyword evidence="8" id="KW-1185">Reference proteome</keyword>
<protein>
    <submittedName>
        <fullName evidence="7">MBL fold metallo-hydrolase</fullName>
    </submittedName>
</protein>
<dbReference type="GO" id="GO:0046872">
    <property type="term" value="F:metal ion binding"/>
    <property type="evidence" value="ECO:0007669"/>
    <property type="project" value="UniProtKB-KW"/>
</dbReference>
<dbReference type="InterPro" id="IPR051013">
    <property type="entry name" value="MBL_superfamily_lactonases"/>
</dbReference>
<feature type="domain" description="Metallo-beta-lactamase" evidence="6">
    <location>
        <begin position="31"/>
        <end position="237"/>
    </location>
</feature>
<evidence type="ECO:0000256" key="5">
    <source>
        <dbReference type="ARBA" id="ARBA00022833"/>
    </source>
</evidence>
<dbReference type="EMBL" id="NHRY01000139">
    <property type="protein sequence ID" value="PPQ33745.1"/>
    <property type="molecule type" value="Genomic_DNA"/>
</dbReference>
<dbReference type="RefSeq" id="WP_104519430.1">
    <property type="nucleotide sequence ID" value="NZ_NHRY01000139.1"/>
</dbReference>
<comment type="cofactor">
    <cofactor evidence="1">
        <name>Zn(2+)</name>
        <dbReference type="ChEBI" id="CHEBI:29105"/>
    </cofactor>
</comment>
<evidence type="ECO:0000313" key="8">
    <source>
        <dbReference type="Proteomes" id="UP000239724"/>
    </source>
</evidence>
<sequence length="253" mass="27446">MKMHLLSGGRLRYRRGIYYPGADREETIELPVSCALLKHKQGLVLFDTGCHPSVVTNAEARWGGLARLMAPVFAEQQAVINQLPLAGVTAGDVDVVVCSHLHPDHCGCNVFFPRATVLIQATEIAAARAGNSESRGYRAIEWDLPNPIEPLDGARDLFGDGRITLLHVPGHTPGMMAAHVVLDRDGAFVLASDSVAVRAHLDERYAPKNTWNVDQAIVSIETIARLQQDGATVLFGHDAAQWASLRTGAEPYV</sequence>
<dbReference type="PANTHER" id="PTHR42978:SF2">
    <property type="entry name" value="102 KBASES UNSTABLE REGION: FROM 1 TO 119443"/>
    <property type="match status" value="1"/>
</dbReference>
<dbReference type="PANTHER" id="PTHR42978">
    <property type="entry name" value="QUORUM-QUENCHING LACTONASE YTNP-RELATED-RELATED"/>
    <property type="match status" value="1"/>
</dbReference>
<dbReference type="Pfam" id="PF00753">
    <property type="entry name" value="Lactamase_B"/>
    <property type="match status" value="1"/>
</dbReference>
<dbReference type="SUPFAM" id="SSF56281">
    <property type="entry name" value="Metallo-hydrolase/oxidoreductase"/>
    <property type="match status" value="1"/>
</dbReference>
<evidence type="ECO:0000256" key="4">
    <source>
        <dbReference type="ARBA" id="ARBA00022801"/>
    </source>
</evidence>
<dbReference type="SMART" id="SM00849">
    <property type="entry name" value="Lactamase_B"/>
    <property type="match status" value="1"/>
</dbReference>
<keyword evidence="3" id="KW-0479">Metal-binding</keyword>
<dbReference type="OrthoDB" id="9773738at2"/>
<gene>
    <name evidence="7" type="ORF">CCS01_13835</name>
</gene>
<evidence type="ECO:0000256" key="1">
    <source>
        <dbReference type="ARBA" id="ARBA00001947"/>
    </source>
</evidence>
<dbReference type="Proteomes" id="UP000239724">
    <property type="component" value="Unassembled WGS sequence"/>
</dbReference>
<keyword evidence="5" id="KW-0862">Zinc</keyword>
<comment type="similarity">
    <text evidence="2">Belongs to the metallo-beta-lactamase superfamily.</text>
</comment>
<proteinExistence type="inferred from homology"/>
<dbReference type="Gene3D" id="3.60.15.10">
    <property type="entry name" value="Ribonuclease Z/Hydroxyacylglutathione hydrolase-like"/>
    <property type="match status" value="1"/>
</dbReference>
<organism evidence="7 8">
    <name type="scientific">Rhodopila globiformis</name>
    <name type="common">Rhodopseudomonas globiformis</name>
    <dbReference type="NCBI Taxonomy" id="1071"/>
    <lineage>
        <taxon>Bacteria</taxon>
        <taxon>Pseudomonadati</taxon>
        <taxon>Pseudomonadota</taxon>
        <taxon>Alphaproteobacteria</taxon>
        <taxon>Acetobacterales</taxon>
        <taxon>Acetobacteraceae</taxon>
        <taxon>Rhodopila</taxon>
    </lineage>
</organism>
<name>A0A2S6NGG8_RHOGL</name>
<dbReference type="GO" id="GO:0016787">
    <property type="term" value="F:hydrolase activity"/>
    <property type="evidence" value="ECO:0007669"/>
    <property type="project" value="UniProtKB-KW"/>
</dbReference>
<evidence type="ECO:0000259" key="6">
    <source>
        <dbReference type="SMART" id="SM00849"/>
    </source>
</evidence>
<comment type="caution">
    <text evidence="7">The sequence shown here is derived from an EMBL/GenBank/DDBJ whole genome shotgun (WGS) entry which is preliminary data.</text>
</comment>
<dbReference type="InterPro" id="IPR036866">
    <property type="entry name" value="RibonucZ/Hydroxyglut_hydro"/>
</dbReference>
<evidence type="ECO:0000256" key="2">
    <source>
        <dbReference type="ARBA" id="ARBA00007749"/>
    </source>
</evidence>
<dbReference type="CDD" id="cd07729">
    <property type="entry name" value="AHL_lactonase_MBL-fold"/>
    <property type="match status" value="1"/>
</dbReference>
<reference evidence="7 8" key="1">
    <citation type="journal article" date="2018" name="Arch. Microbiol.">
        <title>New insights into the metabolic potential of the phototrophic purple bacterium Rhodopila globiformis DSM 161(T) from its draft genome sequence and evidence for a vanadium-dependent nitrogenase.</title>
        <authorList>
            <person name="Imhoff J.F."/>
            <person name="Rahn T."/>
            <person name="Kunzel S."/>
            <person name="Neulinger S.C."/>
        </authorList>
    </citation>
    <scope>NUCLEOTIDE SEQUENCE [LARGE SCALE GENOMIC DNA]</scope>
    <source>
        <strain evidence="7 8">DSM 161</strain>
    </source>
</reference>
<evidence type="ECO:0000256" key="3">
    <source>
        <dbReference type="ARBA" id="ARBA00022723"/>
    </source>
</evidence>
<keyword evidence="4 7" id="KW-0378">Hydrolase</keyword>
<dbReference type="AlphaFoldDB" id="A0A2S6NGG8"/>